<gene>
    <name evidence="2" type="ORF">C5O23_12570</name>
</gene>
<dbReference type="SMART" id="SM00530">
    <property type="entry name" value="HTH_XRE"/>
    <property type="match status" value="1"/>
</dbReference>
<dbReference type="Proteomes" id="UP000244905">
    <property type="component" value="Unassembled WGS sequence"/>
</dbReference>
<comment type="caution">
    <text evidence="2">The sequence shown here is derived from an EMBL/GenBank/DDBJ whole genome shotgun (WGS) entry which is preliminary data.</text>
</comment>
<dbReference type="EMBL" id="PUEC01000039">
    <property type="protein sequence ID" value="PWB00530.1"/>
    <property type="molecule type" value="Genomic_DNA"/>
</dbReference>
<accession>A0A2V1IKG2</accession>
<reference evidence="3" key="1">
    <citation type="submission" date="2018-02" db="EMBL/GenBank/DDBJ databases">
        <authorList>
            <person name="Clavel T."/>
            <person name="Strowig T."/>
        </authorList>
    </citation>
    <scope>NUCLEOTIDE SEQUENCE [LARGE SCALE GENOMIC DNA]</scope>
    <source>
        <strain evidence="3">DSM 103720</strain>
    </source>
</reference>
<evidence type="ECO:0000313" key="3">
    <source>
        <dbReference type="Proteomes" id="UP000244905"/>
    </source>
</evidence>
<dbReference type="CDD" id="cd00093">
    <property type="entry name" value="HTH_XRE"/>
    <property type="match status" value="1"/>
</dbReference>
<sequence>MTKLIVQPSNSDDMEISKQQYEYALNRIEELLPLVTDETPANDKNAIELTIVSDVVEAYEKIHYPIAKPTIGELISLSIEEKGMTQKELAKELGVSPSRVSDYISGRAEPTLRIARAICLILGIAPAAMLGL</sequence>
<dbReference type="AlphaFoldDB" id="A0A2V1IKG2"/>
<dbReference type="InterPro" id="IPR001387">
    <property type="entry name" value="Cro/C1-type_HTH"/>
</dbReference>
<evidence type="ECO:0000259" key="1">
    <source>
        <dbReference type="PROSITE" id="PS50943"/>
    </source>
</evidence>
<feature type="domain" description="HTH cro/C1-type" evidence="1">
    <location>
        <begin position="80"/>
        <end position="129"/>
    </location>
</feature>
<evidence type="ECO:0000313" key="2">
    <source>
        <dbReference type="EMBL" id="PWB00530.1"/>
    </source>
</evidence>
<dbReference type="Gene3D" id="1.10.260.40">
    <property type="entry name" value="lambda repressor-like DNA-binding domains"/>
    <property type="match status" value="1"/>
</dbReference>
<dbReference type="Pfam" id="PF01381">
    <property type="entry name" value="HTH_3"/>
    <property type="match status" value="1"/>
</dbReference>
<dbReference type="InterPro" id="IPR010982">
    <property type="entry name" value="Lambda_DNA-bd_dom_sf"/>
</dbReference>
<name>A0A2V1IKG2_9BACT</name>
<organism evidence="2 3">
    <name type="scientific">Duncaniella muris</name>
    <dbReference type="NCBI Taxonomy" id="2094150"/>
    <lineage>
        <taxon>Bacteria</taxon>
        <taxon>Pseudomonadati</taxon>
        <taxon>Bacteroidota</taxon>
        <taxon>Bacteroidia</taxon>
        <taxon>Bacteroidales</taxon>
        <taxon>Muribaculaceae</taxon>
        <taxon>Duncaniella</taxon>
    </lineage>
</organism>
<dbReference type="GO" id="GO:0003677">
    <property type="term" value="F:DNA binding"/>
    <property type="evidence" value="ECO:0007669"/>
    <property type="project" value="InterPro"/>
</dbReference>
<keyword evidence="3" id="KW-1185">Reference proteome</keyword>
<protein>
    <submittedName>
        <fullName evidence="2">Helix-turn-helix domain-containing protein</fullName>
    </submittedName>
</protein>
<dbReference type="PROSITE" id="PS50943">
    <property type="entry name" value="HTH_CROC1"/>
    <property type="match status" value="1"/>
</dbReference>
<dbReference type="SUPFAM" id="SSF47413">
    <property type="entry name" value="lambda repressor-like DNA-binding domains"/>
    <property type="match status" value="1"/>
</dbReference>
<proteinExistence type="predicted"/>